<dbReference type="SUPFAM" id="SSF47384">
    <property type="entry name" value="Homodimeric domain of signal transducing histidine kinase"/>
    <property type="match status" value="1"/>
</dbReference>
<evidence type="ECO:0000313" key="12">
    <source>
        <dbReference type="Proteomes" id="UP000005933"/>
    </source>
</evidence>
<name>A0AB33VDJ5_RALSU</name>
<dbReference type="AlphaFoldDB" id="A0AB33VDJ5"/>
<keyword evidence="4" id="KW-0597">Phosphoprotein</keyword>
<dbReference type="InterPro" id="IPR003661">
    <property type="entry name" value="HisK_dim/P_dom"/>
</dbReference>
<dbReference type="Proteomes" id="UP000005933">
    <property type="component" value="Unassembled WGS sequence"/>
</dbReference>
<dbReference type="EMBL" id="AAKL01000022">
    <property type="protein sequence ID" value="EAP72907.1"/>
    <property type="molecule type" value="Genomic_DNA"/>
</dbReference>
<dbReference type="GO" id="GO:0005886">
    <property type="term" value="C:plasma membrane"/>
    <property type="evidence" value="ECO:0007669"/>
    <property type="project" value="UniProtKB-SubCell"/>
</dbReference>
<reference evidence="11 12" key="1">
    <citation type="journal article" date="2006" name="Mol. Plant Microbe Interact.">
        <title>Identification of open reading frames unique to a select agent: Ralstonia solanacearum race 3 biovar 2.</title>
        <authorList>
            <person name="Gabriel D.W."/>
            <person name="Allen C."/>
            <person name="Schell M."/>
            <person name="Denny T.P."/>
            <person name="Greenberg J.T."/>
            <person name="Duan Y.P."/>
            <person name="Flores-Cruz Z."/>
            <person name="Huang Q."/>
            <person name="Clifford J.M."/>
            <person name="Presting G."/>
            <person name="Gonzalez E.T."/>
            <person name="Reddy J."/>
            <person name="Elphinstone J."/>
            <person name="Swanson J."/>
            <person name="Yao J."/>
            <person name="Mulholland V."/>
            <person name="Liu L."/>
            <person name="Farmerie W."/>
            <person name="Patnaikuni M."/>
            <person name="Balogh B."/>
            <person name="Norman D."/>
            <person name="Alvarez A."/>
            <person name="Castillo J.A."/>
            <person name="Jones J."/>
            <person name="Saddler G."/>
            <person name="Walunas T."/>
            <person name="Zhukov A."/>
            <person name="Mikhailova N."/>
        </authorList>
    </citation>
    <scope>NUCLEOTIDE SEQUENCE [LARGE SCALE GENOMIC DNA]</scope>
    <source>
        <strain evidence="11 12">UW551</strain>
    </source>
</reference>
<proteinExistence type="predicted"/>
<dbReference type="Gene3D" id="6.10.340.10">
    <property type="match status" value="1"/>
</dbReference>
<keyword evidence="8" id="KW-0175">Coiled coil</keyword>
<evidence type="ECO:0000256" key="2">
    <source>
        <dbReference type="ARBA" id="ARBA00004429"/>
    </source>
</evidence>
<organism evidence="11 12">
    <name type="scientific">Ralstonia solanacearum (strain UW551)</name>
    <dbReference type="NCBI Taxonomy" id="342110"/>
    <lineage>
        <taxon>Bacteria</taxon>
        <taxon>Pseudomonadati</taxon>
        <taxon>Pseudomonadota</taxon>
        <taxon>Betaproteobacteria</taxon>
        <taxon>Burkholderiales</taxon>
        <taxon>Burkholderiaceae</taxon>
        <taxon>Ralstonia</taxon>
        <taxon>Ralstonia solanacearum species complex</taxon>
    </lineage>
</organism>
<evidence type="ECO:0000256" key="7">
    <source>
        <dbReference type="ARBA" id="ARBA00023012"/>
    </source>
</evidence>
<dbReference type="PANTHER" id="PTHR43711">
    <property type="entry name" value="TWO-COMPONENT HISTIDINE KINASE"/>
    <property type="match status" value="1"/>
</dbReference>
<dbReference type="InterPro" id="IPR036097">
    <property type="entry name" value="HisK_dim/P_sf"/>
</dbReference>
<dbReference type="Pfam" id="PF02518">
    <property type="entry name" value="HATPase_c"/>
    <property type="match status" value="1"/>
</dbReference>
<dbReference type="Pfam" id="PF00672">
    <property type="entry name" value="HAMP"/>
    <property type="match status" value="1"/>
</dbReference>
<dbReference type="Gene3D" id="1.10.287.130">
    <property type="match status" value="1"/>
</dbReference>
<dbReference type="SMART" id="SM00388">
    <property type="entry name" value="HisKA"/>
    <property type="match status" value="1"/>
</dbReference>
<dbReference type="InterPro" id="IPR050736">
    <property type="entry name" value="Sensor_HK_Regulatory"/>
</dbReference>
<dbReference type="InterPro" id="IPR005467">
    <property type="entry name" value="His_kinase_dom"/>
</dbReference>
<evidence type="ECO:0000256" key="4">
    <source>
        <dbReference type="ARBA" id="ARBA00022553"/>
    </source>
</evidence>
<dbReference type="EC" id="2.7.13.3" evidence="3"/>
<dbReference type="InterPro" id="IPR036890">
    <property type="entry name" value="HATPase_C_sf"/>
</dbReference>
<sequence length="556" mass="61611">MHPSRILMFRVRLSLAFALMVALVCVQAGFVYWGANRVNDYATHSRLASDILSELLELSANKQRLRVWASQRLMNADASPEVRDRLLASMQASAATLRYLARRDIDLWGEISARDGEPTPPEVLQLASVTDLLGDNIAAVQSRLVALVPLQRDADFAGVWHELNEVFDMARGRDLRELINGAIERQRRAVPIARAATERGLDRVRTQALSMVVLVLLAAVTLALHLNRRLQRPLDRLLEGARALRAGALDHRVPIGSGDEFDRVAEGFNAMAAELQQHRNDADAARRRLEDAVQARTGELRTAHDALQRIDQRRRQLFADLGHELRTPTTAIRGEAEIALRGGDKPPHEYRMALERIVGGAKQLTGRINDLLLIAKAEADQLAMRPQLIDLPSVLHDAADLADALGAEHDVKIQLELPQDTAALTLPADPDRLRQAIVIVLDNAVRYSPRGGTVQLRCHLQPDAVRIEVQDHGIGIDADELPMVFERFVRGRRARAHRADGTGIGLSIAQAIVQAHRGHITLQSAPQQGTRVCIELPRHHAAGADDTPHRHEHSRH</sequence>
<feature type="coiled-coil region" evidence="8">
    <location>
        <begin position="268"/>
        <end position="295"/>
    </location>
</feature>
<keyword evidence="5 11" id="KW-0808">Transferase</keyword>
<dbReference type="FunFam" id="3.30.565.10:FF:000006">
    <property type="entry name" value="Sensor histidine kinase WalK"/>
    <property type="match status" value="1"/>
</dbReference>
<dbReference type="InterPro" id="IPR003660">
    <property type="entry name" value="HAMP_dom"/>
</dbReference>
<keyword evidence="6 11" id="KW-0418">Kinase</keyword>
<feature type="domain" description="HAMP" evidence="10">
    <location>
        <begin position="228"/>
        <end position="280"/>
    </location>
</feature>
<evidence type="ECO:0000256" key="8">
    <source>
        <dbReference type="SAM" id="Coils"/>
    </source>
</evidence>
<comment type="catalytic activity">
    <reaction evidence="1">
        <text>ATP + protein L-histidine = ADP + protein N-phospho-L-histidine.</text>
        <dbReference type="EC" id="2.7.13.3"/>
    </reaction>
</comment>
<feature type="domain" description="Histidine kinase" evidence="9">
    <location>
        <begin position="320"/>
        <end position="540"/>
    </location>
</feature>
<accession>A0AB33VDJ5</accession>
<gene>
    <name evidence="11" type="ORF">RRSL_02084</name>
</gene>
<dbReference type="Pfam" id="PF00512">
    <property type="entry name" value="HisKA"/>
    <property type="match status" value="1"/>
</dbReference>
<evidence type="ECO:0000259" key="10">
    <source>
        <dbReference type="PROSITE" id="PS50885"/>
    </source>
</evidence>
<evidence type="ECO:0000259" key="9">
    <source>
        <dbReference type="PROSITE" id="PS50109"/>
    </source>
</evidence>
<dbReference type="PROSITE" id="PS50885">
    <property type="entry name" value="HAMP"/>
    <property type="match status" value="1"/>
</dbReference>
<evidence type="ECO:0000256" key="5">
    <source>
        <dbReference type="ARBA" id="ARBA00022679"/>
    </source>
</evidence>
<evidence type="ECO:0000313" key="11">
    <source>
        <dbReference type="EMBL" id="EAP72907.1"/>
    </source>
</evidence>
<evidence type="ECO:0000256" key="6">
    <source>
        <dbReference type="ARBA" id="ARBA00022777"/>
    </source>
</evidence>
<comment type="subcellular location">
    <subcellularLocation>
        <location evidence="2">Cell inner membrane</location>
        <topology evidence="2">Multi-pass membrane protein</topology>
    </subcellularLocation>
</comment>
<dbReference type="SUPFAM" id="SSF158472">
    <property type="entry name" value="HAMP domain-like"/>
    <property type="match status" value="1"/>
</dbReference>
<protein>
    <recommendedName>
        <fullName evidence="3">histidine kinase</fullName>
        <ecNumber evidence="3">2.7.13.3</ecNumber>
    </recommendedName>
</protein>
<dbReference type="GO" id="GO:0000155">
    <property type="term" value="F:phosphorelay sensor kinase activity"/>
    <property type="evidence" value="ECO:0007669"/>
    <property type="project" value="InterPro"/>
</dbReference>
<dbReference type="SMART" id="SM00304">
    <property type="entry name" value="HAMP"/>
    <property type="match status" value="1"/>
</dbReference>
<dbReference type="InterPro" id="IPR004358">
    <property type="entry name" value="Sig_transdc_His_kin-like_C"/>
</dbReference>
<dbReference type="SMART" id="SM00387">
    <property type="entry name" value="HATPase_c"/>
    <property type="match status" value="1"/>
</dbReference>
<dbReference type="CDD" id="cd06225">
    <property type="entry name" value="HAMP"/>
    <property type="match status" value="1"/>
</dbReference>
<dbReference type="SUPFAM" id="SSF55874">
    <property type="entry name" value="ATPase domain of HSP90 chaperone/DNA topoisomerase II/histidine kinase"/>
    <property type="match status" value="1"/>
</dbReference>
<dbReference type="InterPro" id="IPR003594">
    <property type="entry name" value="HATPase_dom"/>
</dbReference>
<dbReference type="CDD" id="cd00082">
    <property type="entry name" value="HisKA"/>
    <property type="match status" value="1"/>
</dbReference>
<dbReference type="PRINTS" id="PR00344">
    <property type="entry name" value="BCTRLSENSOR"/>
</dbReference>
<dbReference type="Gene3D" id="3.30.565.10">
    <property type="entry name" value="Histidine kinase-like ATPase, C-terminal domain"/>
    <property type="match status" value="1"/>
</dbReference>
<evidence type="ECO:0000256" key="1">
    <source>
        <dbReference type="ARBA" id="ARBA00000085"/>
    </source>
</evidence>
<evidence type="ECO:0000256" key="3">
    <source>
        <dbReference type="ARBA" id="ARBA00012438"/>
    </source>
</evidence>
<comment type="caution">
    <text evidence="11">The sequence shown here is derived from an EMBL/GenBank/DDBJ whole genome shotgun (WGS) entry which is preliminary data.</text>
</comment>
<keyword evidence="7" id="KW-0902">Two-component regulatory system</keyword>
<dbReference type="PANTHER" id="PTHR43711:SF1">
    <property type="entry name" value="HISTIDINE KINASE 1"/>
    <property type="match status" value="1"/>
</dbReference>
<dbReference type="PROSITE" id="PS50109">
    <property type="entry name" value="HIS_KIN"/>
    <property type="match status" value="1"/>
</dbReference>